<dbReference type="PROSITE" id="PS50846">
    <property type="entry name" value="HMA_2"/>
    <property type="match status" value="1"/>
</dbReference>
<evidence type="ECO:0000256" key="4">
    <source>
        <dbReference type="ARBA" id="ARBA00022723"/>
    </source>
</evidence>
<dbReference type="InterPro" id="IPR006121">
    <property type="entry name" value="HMA_dom"/>
</dbReference>
<reference evidence="12" key="1">
    <citation type="submission" date="2019-04" db="EMBL/GenBank/DDBJ databases">
        <title>Genome assembly of Zosterops borbonicus 15179.</title>
        <authorList>
            <person name="Leroy T."/>
            <person name="Anselmetti Y."/>
            <person name="Tilak M.-K."/>
            <person name="Nabholz B."/>
        </authorList>
    </citation>
    <scope>NUCLEOTIDE SEQUENCE</scope>
    <source>
        <strain evidence="12">HGM_15179</strain>
        <tissue evidence="12">Muscle</tissue>
    </source>
</reference>
<evidence type="ECO:0000256" key="1">
    <source>
        <dbReference type="ARBA" id="ARBA00001947"/>
    </source>
</evidence>
<evidence type="ECO:0000313" key="12">
    <source>
        <dbReference type="EMBL" id="TRZ10319.1"/>
    </source>
</evidence>
<dbReference type="InterPro" id="IPR024134">
    <property type="entry name" value="SOD_Cu/Zn_/chaperone"/>
</dbReference>
<dbReference type="GO" id="GO:0005507">
    <property type="term" value="F:copper ion binding"/>
    <property type="evidence" value="ECO:0007669"/>
    <property type="project" value="InterPro"/>
</dbReference>
<dbReference type="CDD" id="cd00305">
    <property type="entry name" value="Cu-Zn_Superoxide_Dismutase"/>
    <property type="match status" value="1"/>
</dbReference>
<feature type="compositionally biased region" description="Low complexity" evidence="10">
    <location>
        <begin position="81"/>
        <end position="94"/>
    </location>
</feature>
<evidence type="ECO:0000256" key="8">
    <source>
        <dbReference type="ARBA" id="ARBA00025798"/>
    </source>
</evidence>
<dbReference type="SUPFAM" id="SSF55008">
    <property type="entry name" value="HMA, heavy metal-associated domain"/>
    <property type="match status" value="1"/>
</dbReference>
<dbReference type="InterPro" id="IPR036423">
    <property type="entry name" value="SOD-like_Cu/Zn_dom_sf"/>
</dbReference>
<dbReference type="PRINTS" id="PR00068">
    <property type="entry name" value="CUZNDISMTASE"/>
</dbReference>
<dbReference type="Gene3D" id="3.30.70.100">
    <property type="match status" value="1"/>
</dbReference>
<feature type="domain" description="HMA" evidence="11">
    <location>
        <begin position="437"/>
        <end position="500"/>
    </location>
</feature>
<comment type="cofactor">
    <cofactor evidence="3">
        <name>Cu(2+)</name>
        <dbReference type="ChEBI" id="CHEBI:29036"/>
    </cofactor>
</comment>
<keyword evidence="4" id="KW-0479">Metal-binding</keyword>
<dbReference type="Gene3D" id="2.60.40.200">
    <property type="entry name" value="Superoxide dismutase, copper/zinc binding domain"/>
    <property type="match status" value="1"/>
</dbReference>
<name>A0A8K1G1Z9_9PASS</name>
<evidence type="ECO:0000259" key="11">
    <source>
        <dbReference type="PROSITE" id="PS50846"/>
    </source>
</evidence>
<evidence type="ECO:0000256" key="3">
    <source>
        <dbReference type="ARBA" id="ARBA00001973"/>
    </source>
</evidence>
<accession>A0A8K1G1Z9</accession>
<comment type="similarity">
    <text evidence="8">In the C-terminal section; belongs to the Cu-Zn superoxide dismutase family.</text>
</comment>
<dbReference type="InterPro" id="IPR036163">
    <property type="entry name" value="HMA_dom_sf"/>
</dbReference>
<sequence length="702" mass="75873">MSHAVLLLRRLRERHRNRHRDSDEEQDWDGPGDQDHDRDRDRLRQRDQDHERNREQHQERDEDHELDQDRGWAQHQHPTAPSRSSLPAPSGGPSTPSPSPSPSPRRGRRRRRPYPPQRIYCVRCSFLELSEEQALRRCRLDRAAIAALCRELGSDLQSLTGRSHALPVAVKVTSALAFLASGSFQTASRLSTGISQSAMSNCLAQFLAALQRRAGRYIAFPPPPGPPGDPPALPGVLGLVGAMHVALRAPADNEPLFRNAANFHSINMQVVCDRQGNITNVVAKFPGSCPNATVLENSALARLMEGSRAEGVWLLGDRTYPLKPWLLTPISGPRGAAELRYNALHSRTLDPLRRTLGLLRRRFRCLAGGGLQYSPPKVCQIFLACCILHNIALRRRVPLEPPEGLPPAPGHPEPPPPPPPPPGPGSREGRAVRARVVQQLEFAVQMSCQGCADAVKAALDAAPDVKLLELRPQEQSVLVETTAAAERVRELLENSGRRAVLKGMGGSSEAPPGGAAVAALGGPGGVQGLVRFLQLSPGRCLVDGAVSGLPPGPHGLHIHEFGDLSDSCNSCGGHFNPDGETHGGPQDQHRHAGDLGNIWADSEGRARFRIEDTRLKVSDIIGRSVVVAEGEDDLGRGSHPLSRVTGNSGPGLACGVVARAAGLFQNPKRVCSCDGVTLWEERDRSHGTLQGTPAMEPPSPHL</sequence>
<dbReference type="OrthoDB" id="2015551at2759"/>
<feature type="compositionally biased region" description="Pro residues" evidence="10">
    <location>
        <begin position="401"/>
        <end position="424"/>
    </location>
</feature>
<comment type="cofactor">
    <cofactor evidence="1">
        <name>Zn(2+)</name>
        <dbReference type="ChEBI" id="CHEBI:29105"/>
    </cofactor>
</comment>
<keyword evidence="13" id="KW-1185">Reference proteome</keyword>
<dbReference type="EMBL" id="SWJQ01000884">
    <property type="protein sequence ID" value="TRZ10319.1"/>
    <property type="molecule type" value="Genomic_DNA"/>
</dbReference>
<evidence type="ECO:0000313" key="13">
    <source>
        <dbReference type="Proteomes" id="UP000796761"/>
    </source>
</evidence>
<dbReference type="Pfam" id="PF13359">
    <property type="entry name" value="DDE_Tnp_4"/>
    <property type="match status" value="1"/>
</dbReference>
<keyword evidence="5" id="KW-0862">Zinc</keyword>
<feature type="compositionally biased region" description="Acidic residues" evidence="10">
    <location>
        <begin position="23"/>
        <end position="32"/>
    </location>
</feature>
<feature type="region of interest" description="Disordered" evidence="10">
    <location>
        <begin position="13"/>
        <end position="114"/>
    </location>
</feature>
<evidence type="ECO:0000256" key="9">
    <source>
        <dbReference type="ARBA" id="ARBA00032899"/>
    </source>
</evidence>
<evidence type="ECO:0000256" key="2">
    <source>
        <dbReference type="ARBA" id="ARBA00001968"/>
    </source>
</evidence>
<dbReference type="Proteomes" id="UP000796761">
    <property type="component" value="Unassembled WGS sequence"/>
</dbReference>
<keyword evidence="6" id="KW-0186">Copper</keyword>
<evidence type="ECO:0000256" key="6">
    <source>
        <dbReference type="ARBA" id="ARBA00023008"/>
    </source>
</evidence>
<comment type="cofactor">
    <cofactor evidence="2">
        <name>a divalent metal cation</name>
        <dbReference type="ChEBI" id="CHEBI:60240"/>
    </cofactor>
</comment>
<dbReference type="Pfam" id="PF00403">
    <property type="entry name" value="HMA"/>
    <property type="match status" value="1"/>
</dbReference>
<keyword evidence="7" id="KW-1015">Disulfide bond</keyword>
<organism evidence="12 13">
    <name type="scientific">Zosterops borbonicus</name>
    <dbReference type="NCBI Taxonomy" id="364589"/>
    <lineage>
        <taxon>Eukaryota</taxon>
        <taxon>Metazoa</taxon>
        <taxon>Chordata</taxon>
        <taxon>Craniata</taxon>
        <taxon>Vertebrata</taxon>
        <taxon>Euteleostomi</taxon>
        <taxon>Archelosauria</taxon>
        <taxon>Archosauria</taxon>
        <taxon>Dinosauria</taxon>
        <taxon>Saurischia</taxon>
        <taxon>Theropoda</taxon>
        <taxon>Coelurosauria</taxon>
        <taxon>Aves</taxon>
        <taxon>Neognathae</taxon>
        <taxon>Neoaves</taxon>
        <taxon>Telluraves</taxon>
        <taxon>Australaves</taxon>
        <taxon>Passeriformes</taxon>
        <taxon>Sylvioidea</taxon>
        <taxon>Zosteropidae</taxon>
        <taxon>Zosterops</taxon>
    </lineage>
</organism>
<comment type="caution">
    <text evidence="12">The sequence shown here is derived from an EMBL/GenBank/DDBJ whole genome shotgun (WGS) entry which is preliminary data.</text>
</comment>
<dbReference type="SUPFAM" id="SSF49329">
    <property type="entry name" value="Cu,Zn superoxide dismutase-like"/>
    <property type="match status" value="1"/>
</dbReference>
<evidence type="ECO:0000256" key="10">
    <source>
        <dbReference type="SAM" id="MobiDB-lite"/>
    </source>
</evidence>
<dbReference type="InterPro" id="IPR027806">
    <property type="entry name" value="HARBI1_dom"/>
</dbReference>
<proteinExistence type="inferred from homology"/>
<dbReference type="FunFam" id="2.60.40.200:FF:000004">
    <property type="entry name" value="Copper chaperone for superoxide dismutase"/>
    <property type="match status" value="1"/>
</dbReference>
<evidence type="ECO:0000256" key="5">
    <source>
        <dbReference type="ARBA" id="ARBA00022833"/>
    </source>
</evidence>
<dbReference type="InterPro" id="IPR001424">
    <property type="entry name" value="SOD_Cu_Zn_dom"/>
</dbReference>
<dbReference type="GO" id="GO:0006801">
    <property type="term" value="P:superoxide metabolic process"/>
    <property type="evidence" value="ECO:0007669"/>
    <property type="project" value="InterPro"/>
</dbReference>
<feature type="region of interest" description="Disordered" evidence="10">
    <location>
        <begin position="401"/>
        <end position="431"/>
    </location>
</feature>
<evidence type="ECO:0000256" key="7">
    <source>
        <dbReference type="ARBA" id="ARBA00023157"/>
    </source>
</evidence>
<dbReference type="PANTHER" id="PTHR10003">
    <property type="entry name" value="SUPEROXIDE DISMUTASE CU-ZN -RELATED"/>
    <property type="match status" value="1"/>
</dbReference>
<protein>
    <recommendedName>
        <fullName evidence="9">Superoxide dismutase copper chaperone</fullName>
    </recommendedName>
</protein>
<dbReference type="AlphaFoldDB" id="A0A8K1G1Z9"/>
<dbReference type="Pfam" id="PF00080">
    <property type="entry name" value="Sod_Cu"/>
    <property type="match status" value="1"/>
</dbReference>
<gene>
    <name evidence="12" type="ORF">HGM15179_016797</name>
</gene>
<dbReference type="CDD" id="cd00371">
    <property type="entry name" value="HMA"/>
    <property type="match status" value="1"/>
</dbReference>
<feature type="compositionally biased region" description="Basic and acidic residues" evidence="10">
    <location>
        <begin position="33"/>
        <end position="72"/>
    </location>
</feature>